<dbReference type="Gene3D" id="1.25.40.20">
    <property type="entry name" value="Ankyrin repeat-containing domain"/>
    <property type="match status" value="1"/>
</dbReference>
<feature type="repeat" description="ANK" evidence="4">
    <location>
        <begin position="308"/>
        <end position="340"/>
    </location>
</feature>
<feature type="repeat" description="ANK" evidence="4">
    <location>
        <begin position="341"/>
        <end position="373"/>
    </location>
</feature>
<proteinExistence type="inferred from homology"/>
<dbReference type="GO" id="GO:0005525">
    <property type="term" value="F:GTP binding"/>
    <property type="evidence" value="ECO:0007669"/>
    <property type="project" value="UniProtKB-KW"/>
</dbReference>
<dbReference type="Proteomes" id="UP000698800">
    <property type="component" value="Unassembled WGS sequence"/>
</dbReference>
<dbReference type="Gene3D" id="3.40.50.300">
    <property type="entry name" value="P-loop containing nucleotide triphosphate hydrolases"/>
    <property type="match status" value="1"/>
</dbReference>
<dbReference type="PROSITE" id="PS50088">
    <property type="entry name" value="ANK_REPEAT"/>
    <property type="match status" value="5"/>
</dbReference>
<accession>A0A9P8IBE6</accession>
<comment type="similarity">
    <text evidence="1">Belongs to the small GTPase superfamily. Ras family.</text>
</comment>
<dbReference type="Pfam" id="PF00071">
    <property type="entry name" value="Ras"/>
    <property type="match status" value="1"/>
</dbReference>
<dbReference type="FunFam" id="3.40.50.300:FF:000654">
    <property type="entry name" value="Small g-protein ras2"/>
    <property type="match status" value="1"/>
</dbReference>
<dbReference type="SUPFAM" id="SSF48403">
    <property type="entry name" value="Ankyrin repeat"/>
    <property type="match status" value="1"/>
</dbReference>
<dbReference type="PRINTS" id="PR01415">
    <property type="entry name" value="ANKYRIN"/>
</dbReference>
<dbReference type="SUPFAM" id="SSF53474">
    <property type="entry name" value="alpha/beta-Hydrolases"/>
    <property type="match status" value="1"/>
</dbReference>
<keyword evidence="2" id="KW-0547">Nucleotide-binding</keyword>
<evidence type="ECO:0000256" key="4">
    <source>
        <dbReference type="PROSITE-ProRule" id="PRU00023"/>
    </source>
</evidence>
<feature type="region of interest" description="Disordered" evidence="5">
    <location>
        <begin position="545"/>
        <end position="566"/>
    </location>
</feature>
<dbReference type="AlphaFoldDB" id="A0A9P8IBE6"/>
<dbReference type="InterPro" id="IPR001806">
    <property type="entry name" value="Small_GTPase"/>
</dbReference>
<gene>
    <name evidence="6" type="ORF">FGG08_002523</name>
</gene>
<evidence type="ECO:0000313" key="6">
    <source>
        <dbReference type="EMBL" id="KAH0543097.1"/>
    </source>
</evidence>
<dbReference type="InterPro" id="IPR036770">
    <property type="entry name" value="Ankyrin_rpt-contain_sf"/>
</dbReference>
<dbReference type="InterPro" id="IPR002110">
    <property type="entry name" value="Ankyrin_rpt"/>
</dbReference>
<dbReference type="PROSITE" id="PS50297">
    <property type="entry name" value="ANK_REP_REGION"/>
    <property type="match status" value="4"/>
</dbReference>
<sequence length="864" mass="94214">MGTGNSLEMSVLPYELARQQKRSEIGKVLFLGDKPIGLVLERHISWADGVEVGGEGVTNADWGMAFTTKNRLFALNHFVETYDPTIEDSYRKQVVIDGQSCMLEVLDTAGQEEYTALRDQWIRDGEAFLIAYSISSRRSFTRIQKFHQQVQRVKESSVPSTGPEAPIVNPDWRVPVCLVGNKSDRVTEREVSVQEGLALARELGCDFVECSAKNCIGVDKAFYDLVRNLRRQRQQYQGRPTATTQSTTYTVKRSLWRKKISIPPNEGKSEAGRKRLTNALVNAARSDHESEVLAFLEAGAYVNGQSGSDGAAIHAASASGHSNIVNVLLKKGAAINAKGPSGTSPLQAAAAEGHLAVVRLLLHKGAQIDQTSQLHGTALSAAASRGRLVVVQHLLKKGANVDVVGGPYGNALQAAAWIGWVAIVDALLDAGADINARGQGGCTALQIASFVGNSDVIHTLLNRGGAINIDAPGGKYGCALKAASDHGHFEAVKILLEAGASTSAWQAPSPKAPHTSGEHEDENQPEAMSENVQWPLSAVASLTLESPDDRSHGPSNTSIDIPPQTDLRESLHRTTVFSITERPHINAVGFSDIKNPANAEIDIVFVHGLQGHPEASWIYPLPPIKRRFFRSPSTDLPEVPREAVFWPYDLLSKHPDFARARILTWGYDTKVISEFFGTSDQQNISQHGNDLMVGLQQERKNDALDNSKRSTHQPQYLPIYESTKGIIFLGTPHGGSTSTNWGLLASNLTKLALQGPSERVMKGLKPNNELLENLRKAFLQMLEDNNFKIHSFYETKPMLGAYGLRDRVVPYESALVGHARQEVARGINGNHSEICKFSSTTDPGYKAVFGALEDYIKAARPSRI</sequence>
<keyword evidence="4" id="KW-0040">ANK repeat</keyword>
<evidence type="ECO:0000256" key="1">
    <source>
        <dbReference type="ARBA" id="ARBA00008344"/>
    </source>
</evidence>
<dbReference type="SMART" id="SM00173">
    <property type="entry name" value="RAS"/>
    <property type="match status" value="1"/>
</dbReference>
<evidence type="ECO:0000256" key="5">
    <source>
        <dbReference type="SAM" id="MobiDB-lite"/>
    </source>
</evidence>
<keyword evidence="7" id="KW-1185">Reference proteome</keyword>
<evidence type="ECO:0000256" key="2">
    <source>
        <dbReference type="ARBA" id="ARBA00022741"/>
    </source>
</evidence>
<protein>
    <submittedName>
        <fullName evidence="6">Uncharacterized protein</fullName>
    </submittedName>
</protein>
<dbReference type="InterPro" id="IPR027417">
    <property type="entry name" value="P-loop_NTPase"/>
</dbReference>
<feature type="repeat" description="ANK" evidence="4">
    <location>
        <begin position="410"/>
        <end position="439"/>
    </location>
</feature>
<dbReference type="OrthoDB" id="194358at2759"/>
<feature type="region of interest" description="Disordered" evidence="5">
    <location>
        <begin position="503"/>
        <end position="529"/>
    </location>
</feature>
<dbReference type="PROSITE" id="PS51419">
    <property type="entry name" value="RAB"/>
    <property type="match status" value="1"/>
</dbReference>
<dbReference type="SMART" id="SM00175">
    <property type="entry name" value="RAB"/>
    <property type="match status" value="1"/>
</dbReference>
<dbReference type="InterPro" id="IPR029058">
    <property type="entry name" value="AB_hydrolase_fold"/>
</dbReference>
<dbReference type="GO" id="GO:0016020">
    <property type="term" value="C:membrane"/>
    <property type="evidence" value="ECO:0007669"/>
    <property type="project" value="InterPro"/>
</dbReference>
<dbReference type="PANTHER" id="PTHR24070">
    <property type="entry name" value="RAS, DI-RAS, AND RHEB FAMILY MEMBERS OF SMALL GTPASE SUPERFAMILY"/>
    <property type="match status" value="1"/>
</dbReference>
<keyword evidence="3" id="KW-0342">GTP-binding</keyword>
<dbReference type="EMBL" id="JAGHQL010000039">
    <property type="protein sequence ID" value="KAH0543097.1"/>
    <property type="molecule type" value="Genomic_DNA"/>
</dbReference>
<dbReference type="Pfam" id="PF12796">
    <property type="entry name" value="Ank_2"/>
    <property type="match status" value="2"/>
</dbReference>
<dbReference type="PROSITE" id="PS51421">
    <property type="entry name" value="RAS"/>
    <property type="match status" value="1"/>
</dbReference>
<organism evidence="6 7">
    <name type="scientific">Glutinoglossum americanum</name>
    <dbReference type="NCBI Taxonomy" id="1670608"/>
    <lineage>
        <taxon>Eukaryota</taxon>
        <taxon>Fungi</taxon>
        <taxon>Dikarya</taxon>
        <taxon>Ascomycota</taxon>
        <taxon>Pezizomycotina</taxon>
        <taxon>Geoglossomycetes</taxon>
        <taxon>Geoglossales</taxon>
        <taxon>Geoglossaceae</taxon>
        <taxon>Glutinoglossum</taxon>
    </lineage>
</organism>
<reference evidence="6" key="1">
    <citation type="submission" date="2021-03" db="EMBL/GenBank/DDBJ databases">
        <title>Comparative genomics and phylogenomic investigation of the class Geoglossomycetes provide insights into ecological specialization and systematics.</title>
        <authorList>
            <person name="Melie T."/>
            <person name="Pirro S."/>
            <person name="Miller A.N."/>
            <person name="Quandt A."/>
        </authorList>
    </citation>
    <scope>NUCLEOTIDE SEQUENCE</scope>
    <source>
        <strain evidence="6">GBOQ0MN5Z8</strain>
    </source>
</reference>
<dbReference type="GO" id="GO:0003924">
    <property type="term" value="F:GTPase activity"/>
    <property type="evidence" value="ECO:0007669"/>
    <property type="project" value="InterPro"/>
</dbReference>
<name>A0A9P8IBE6_9PEZI</name>
<dbReference type="Pfam" id="PF00023">
    <property type="entry name" value="Ank"/>
    <property type="match status" value="1"/>
</dbReference>
<dbReference type="SMART" id="SM00248">
    <property type="entry name" value="ANK"/>
    <property type="match status" value="6"/>
</dbReference>
<dbReference type="InterPro" id="IPR020849">
    <property type="entry name" value="Small_GTPase_Ras-type"/>
</dbReference>
<feature type="repeat" description="ANK" evidence="4">
    <location>
        <begin position="440"/>
        <end position="472"/>
    </location>
</feature>
<dbReference type="GO" id="GO:0007165">
    <property type="term" value="P:signal transduction"/>
    <property type="evidence" value="ECO:0007669"/>
    <property type="project" value="InterPro"/>
</dbReference>
<feature type="repeat" description="ANK" evidence="4">
    <location>
        <begin position="374"/>
        <end position="406"/>
    </location>
</feature>
<comment type="caution">
    <text evidence="6">The sequence shown here is derived from an EMBL/GenBank/DDBJ whole genome shotgun (WGS) entry which is preliminary data.</text>
</comment>
<dbReference type="SUPFAM" id="SSF52540">
    <property type="entry name" value="P-loop containing nucleoside triphosphate hydrolases"/>
    <property type="match status" value="1"/>
</dbReference>
<dbReference type="PRINTS" id="PR00449">
    <property type="entry name" value="RASTRNSFRMNG"/>
</dbReference>
<evidence type="ECO:0000313" key="7">
    <source>
        <dbReference type="Proteomes" id="UP000698800"/>
    </source>
</evidence>
<dbReference type="PROSITE" id="PS51420">
    <property type="entry name" value="RHO"/>
    <property type="match status" value="1"/>
</dbReference>
<evidence type="ECO:0000256" key="3">
    <source>
        <dbReference type="ARBA" id="ARBA00023134"/>
    </source>
</evidence>
<dbReference type="SMART" id="SM00174">
    <property type="entry name" value="RHO"/>
    <property type="match status" value="1"/>
</dbReference>